<evidence type="ECO:0000313" key="4">
    <source>
        <dbReference type="Proteomes" id="UP000431264"/>
    </source>
</evidence>
<evidence type="ECO:0000259" key="1">
    <source>
        <dbReference type="Pfam" id="PF00534"/>
    </source>
</evidence>
<dbReference type="Gene3D" id="3.40.50.2000">
    <property type="entry name" value="Glycogen Phosphorylase B"/>
    <property type="match status" value="2"/>
</dbReference>
<dbReference type="Pfam" id="PF13439">
    <property type="entry name" value="Glyco_transf_4"/>
    <property type="match status" value="1"/>
</dbReference>
<feature type="domain" description="Glycosyltransferase subfamily 4-like N-terminal" evidence="2">
    <location>
        <begin position="24"/>
        <end position="170"/>
    </location>
</feature>
<dbReference type="PANTHER" id="PTHR12526">
    <property type="entry name" value="GLYCOSYLTRANSFERASE"/>
    <property type="match status" value="1"/>
</dbReference>
<evidence type="ECO:0000259" key="2">
    <source>
        <dbReference type="Pfam" id="PF13439"/>
    </source>
</evidence>
<dbReference type="OrthoDB" id="9790710at2"/>
<keyword evidence="4" id="KW-1185">Reference proteome</keyword>
<dbReference type="InterPro" id="IPR001296">
    <property type="entry name" value="Glyco_trans_1"/>
</dbReference>
<dbReference type="Proteomes" id="UP000431264">
    <property type="component" value="Unassembled WGS sequence"/>
</dbReference>
<keyword evidence="3" id="KW-0808">Transferase</keyword>
<dbReference type="PANTHER" id="PTHR12526:SF630">
    <property type="entry name" value="GLYCOSYLTRANSFERASE"/>
    <property type="match status" value="1"/>
</dbReference>
<dbReference type="SUPFAM" id="SSF53756">
    <property type="entry name" value="UDP-Glycosyltransferase/glycogen phosphorylase"/>
    <property type="match status" value="1"/>
</dbReference>
<name>A0A6I4IDT1_9FLAO</name>
<organism evidence="3 4">
    <name type="scientific">Flavobacterium profundi</name>
    <dbReference type="NCBI Taxonomy" id="1774945"/>
    <lineage>
        <taxon>Bacteria</taxon>
        <taxon>Pseudomonadati</taxon>
        <taxon>Bacteroidota</taxon>
        <taxon>Flavobacteriia</taxon>
        <taxon>Flavobacteriales</taxon>
        <taxon>Flavobacteriaceae</taxon>
        <taxon>Flavobacterium</taxon>
    </lineage>
</organism>
<dbReference type="AlphaFoldDB" id="A0A6I4IDT1"/>
<proteinExistence type="predicted"/>
<dbReference type="EMBL" id="WQLW01000001">
    <property type="protein sequence ID" value="MVO07718.1"/>
    <property type="molecule type" value="Genomic_DNA"/>
</dbReference>
<protein>
    <submittedName>
        <fullName evidence="3">Glycosyltransferase</fullName>
    </submittedName>
</protein>
<accession>A0A6I4IDT1</accession>
<reference evidence="4" key="1">
    <citation type="submission" date="2019-05" db="EMBL/GenBank/DDBJ databases">
        <title>Flavobacterium profundi sp. nov., isolated from a deep-sea seamount.</title>
        <authorList>
            <person name="Zhang D.-C."/>
        </authorList>
    </citation>
    <scope>NUCLEOTIDE SEQUENCE [LARGE SCALE GENOMIC DNA]</scope>
    <source>
        <strain evidence="4">TP390</strain>
    </source>
</reference>
<gene>
    <name evidence="3" type="ORF">GOQ30_00905</name>
</gene>
<dbReference type="GO" id="GO:0016757">
    <property type="term" value="F:glycosyltransferase activity"/>
    <property type="evidence" value="ECO:0007669"/>
    <property type="project" value="InterPro"/>
</dbReference>
<dbReference type="CDD" id="cd03808">
    <property type="entry name" value="GT4_CapM-like"/>
    <property type="match status" value="1"/>
</dbReference>
<dbReference type="RefSeq" id="WP_140996133.1">
    <property type="nucleotide sequence ID" value="NZ_VDCZ01000001.1"/>
</dbReference>
<evidence type="ECO:0000313" key="3">
    <source>
        <dbReference type="EMBL" id="MVO07718.1"/>
    </source>
</evidence>
<dbReference type="Pfam" id="PF00534">
    <property type="entry name" value="Glycos_transf_1"/>
    <property type="match status" value="1"/>
</dbReference>
<comment type="caution">
    <text evidence="3">The sequence shown here is derived from an EMBL/GenBank/DDBJ whole genome shotgun (WGS) entry which is preliminary data.</text>
</comment>
<dbReference type="InterPro" id="IPR028098">
    <property type="entry name" value="Glyco_trans_4-like_N"/>
</dbReference>
<sequence>MRKKKLFIITTIPLSLIFFKGQLALLKEEFDVTLISSPEDRLYQTAKQYNVACKGIVMKREIALVNDFLSLLRLIGYFIMKRPDIVHGNTPKGSFLSMIAAWICRVPTRIYYVHGLRYQGVAGFKRKLLMAMERVSCKLATSVYAVSHGVKEVMQDDKITKKEIQIIWNGSINGIDGVFFNSQIVDSNNFKKQYGIAEDDFVFGFIGRVVKDKGINELVSAFKTISNDYNNVKLIIAGNFEETLDPLLPEIKNEIHANPNIILVGFQMDIRPFYKMMDLFVFPSYREGFGISLMEAAAMNVPSISSDIIGCNEIIIDGINGFLIPSKNEKILYETMLYCFQNKNIVEKMASTTRSIILSKFEQKQLWDKTIASYKETSNYYV</sequence>
<feature type="domain" description="Glycosyl transferase family 1" evidence="1">
    <location>
        <begin position="187"/>
        <end position="354"/>
    </location>
</feature>